<evidence type="ECO:0000313" key="2">
    <source>
        <dbReference type="EMBL" id="CAF9904973.1"/>
    </source>
</evidence>
<comment type="caution">
    <text evidence="2">The sequence shown here is derived from an EMBL/GenBank/DDBJ whole genome shotgun (WGS) entry which is preliminary data.</text>
</comment>
<feature type="compositionally biased region" description="Polar residues" evidence="1">
    <location>
        <begin position="240"/>
        <end position="253"/>
    </location>
</feature>
<feature type="compositionally biased region" description="Polar residues" evidence="1">
    <location>
        <begin position="95"/>
        <end position="111"/>
    </location>
</feature>
<feature type="region of interest" description="Disordered" evidence="1">
    <location>
        <begin position="95"/>
        <end position="128"/>
    </location>
</feature>
<organism evidence="2 3">
    <name type="scientific">Alectoria fallacina</name>
    <dbReference type="NCBI Taxonomy" id="1903189"/>
    <lineage>
        <taxon>Eukaryota</taxon>
        <taxon>Fungi</taxon>
        <taxon>Dikarya</taxon>
        <taxon>Ascomycota</taxon>
        <taxon>Pezizomycotina</taxon>
        <taxon>Lecanoromycetes</taxon>
        <taxon>OSLEUM clade</taxon>
        <taxon>Lecanoromycetidae</taxon>
        <taxon>Lecanorales</taxon>
        <taxon>Lecanorineae</taxon>
        <taxon>Parmeliaceae</taxon>
        <taxon>Alectoria</taxon>
    </lineage>
</organism>
<feature type="region of interest" description="Disordered" evidence="1">
    <location>
        <begin position="176"/>
        <end position="367"/>
    </location>
</feature>
<keyword evidence="3" id="KW-1185">Reference proteome</keyword>
<protein>
    <submittedName>
        <fullName evidence="2">Uncharacterized protein</fullName>
    </submittedName>
</protein>
<proteinExistence type="predicted"/>
<feature type="region of interest" description="Disordered" evidence="1">
    <location>
        <begin position="1"/>
        <end position="23"/>
    </location>
</feature>
<gene>
    <name evidence="2" type="ORF">ALECFALPRED_010649</name>
</gene>
<sequence>MESRALPEDTAQGDPEEQVLHPQTATLRRLRTIAHRFKERFGSKSGEWKLSRMGLHITKRIKSPHDAPELSTAPFAGHFLSDTHRTDVTGDVSASISTTEMPSSQRQSNNAEELVNRTGEDAEDRHASLRARRRETTLAREREAASIRECECSPECFCKSGSHVVQVDRTGTPENIHVPDYLFPHRHSSTGSSNSQPSQNGAQGLDLLHIGGHFDSSRRSSSADESNSAAEGGTRRIRLSQGSTLWSDGSSVSLRARRPPFGRASSMPVGTRSQYLAGVRSGSHTNDSIPGSGWPETARAPSSIDEGSLPGRTSHTESSRNGEVPSHESSASLANLPGPQEEEQLVDGVNPGNHPSMRDGNEVTPRLHSSIRLDGDLDGALPVGSDGLSSALQDLVNREIADHDVHLAELLANHRSG</sequence>
<dbReference type="Proteomes" id="UP000664203">
    <property type="component" value="Unassembled WGS sequence"/>
</dbReference>
<evidence type="ECO:0000313" key="3">
    <source>
        <dbReference type="Proteomes" id="UP000664203"/>
    </source>
</evidence>
<evidence type="ECO:0000256" key="1">
    <source>
        <dbReference type="SAM" id="MobiDB-lite"/>
    </source>
</evidence>
<feature type="compositionally biased region" description="Low complexity" evidence="1">
    <location>
        <begin position="189"/>
        <end position="204"/>
    </location>
</feature>
<feature type="compositionally biased region" description="Basic and acidic residues" evidence="1">
    <location>
        <begin position="114"/>
        <end position="127"/>
    </location>
</feature>
<accession>A0A8H3I513</accession>
<dbReference type="OrthoDB" id="5415328at2759"/>
<dbReference type="AlphaFoldDB" id="A0A8H3I513"/>
<name>A0A8H3I513_9LECA</name>
<reference evidence="2" key="1">
    <citation type="submission" date="2021-03" db="EMBL/GenBank/DDBJ databases">
        <authorList>
            <person name="Tagirdzhanova G."/>
        </authorList>
    </citation>
    <scope>NUCLEOTIDE SEQUENCE</scope>
</reference>
<dbReference type="EMBL" id="CAJPDR010000009">
    <property type="protein sequence ID" value="CAF9904973.1"/>
    <property type="molecule type" value="Genomic_DNA"/>
</dbReference>